<evidence type="ECO:0000256" key="6">
    <source>
        <dbReference type="ARBA" id="ARBA00044538"/>
    </source>
</evidence>
<keyword evidence="2 7" id="KW-0645">Protease</keyword>
<dbReference type="KEGG" id="vgu:HYG85_23040"/>
<dbReference type="Gene3D" id="3.30.70.1490">
    <property type="entry name" value="Cysteine protease Prp"/>
    <property type="match status" value="1"/>
</dbReference>
<keyword evidence="4" id="KW-0788">Thiol protease</keyword>
<dbReference type="CDD" id="cd16332">
    <property type="entry name" value="Prp-like"/>
    <property type="match status" value="1"/>
</dbReference>
<protein>
    <recommendedName>
        <fullName evidence="6">Ribosomal processing cysteine protease Prp</fullName>
    </recommendedName>
</protein>
<reference evidence="7 8" key="1">
    <citation type="submission" date="2020-07" db="EMBL/GenBank/DDBJ databases">
        <title>Vallitalea guaymasensis genome.</title>
        <authorList>
            <person name="Postec A."/>
        </authorList>
    </citation>
    <scope>NUCLEOTIDE SEQUENCE [LARGE SCALE GENOMIC DNA]</scope>
    <source>
        <strain evidence="7 8">Ra1766G1</strain>
    </source>
</reference>
<dbReference type="GO" id="GO:0006508">
    <property type="term" value="P:proteolysis"/>
    <property type="evidence" value="ECO:0007669"/>
    <property type="project" value="UniProtKB-KW"/>
</dbReference>
<dbReference type="RefSeq" id="WP_212691608.1">
    <property type="nucleotide sequence ID" value="NZ_CP058561.1"/>
</dbReference>
<evidence type="ECO:0000313" key="8">
    <source>
        <dbReference type="Proteomes" id="UP000677305"/>
    </source>
</evidence>
<dbReference type="InterPro" id="IPR007422">
    <property type="entry name" value="Peptidase_Prp"/>
</dbReference>
<keyword evidence="8" id="KW-1185">Reference proteome</keyword>
<evidence type="ECO:0000256" key="5">
    <source>
        <dbReference type="ARBA" id="ARBA00044503"/>
    </source>
</evidence>
<dbReference type="Proteomes" id="UP000677305">
    <property type="component" value="Chromosome"/>
</dbReference>
<dbReference type="InterPro" id="IPR036764">
    <property type="entry name" value="Peptidase_Prp_sf"/>
</dbReference>
<dbReference type="GO" id="GO:0042254">
    <property type="term" value="P:ribosome biogenesis"/>
    <property type="evidence" value="ECO:0007669"/>
    <property type="project" value="UniProtKB-KW"/>
</dbReference>
<keyword evidence="3" id="KW-0378">Hydrolase</keyword>
<gene>
    <name evidence="7" type="ORF">HYG85_23040</name>
</gene>
<name>A0A8J8SEK3_9FIRM</name>
<dbReference type="AlphaFoldDB" id="A0A8J8SEK3"/>
<proteinExistence type="inferred from homology"/>
<evidence type="ECO:0000256" key="2">
    <source>
        <dbReference type="ARBA" id="ARBA00022670"/>
    </source>
</evidence>
<dbReference type="GO" id="GO:0008234">
    <property type="term" value="F:cysteine-type peptidase activity"/>
    <property type="evidence" value="ECO:0007669"/>
    <property type="project" value="UniProtKB-KW"/>
</dbReference>
<dbReference type="EMBL" id="CP058561">
    <property type="protein sequence ID" value="QUH31645.1"/>
    <property type="molecule type" value="Genomic_DNA"/>
</dbReference>
<dbReference type="PANTHER" id="PTHR39178">
    <property type="entry name" value="HYPOTHETICAL RIBOSOME-ASSOCIATED PROTEIN"/>
    <property type="match status" value="1"/>
</dbReference>
<organism evidence="7 8">
    <name type="scientific">Vallitalea guaymasensis</name>
    <dbReference type="NCBI Taxonomy" id="1185412"/>
    <lineage>
        <taxon>Bacteria</taxon>
        <taxon>Bacillati</taxon>
        <taxon>Bacillota</taxon>
        <taxon>Clostridia</taxon>
        <taxon>Lachnospirales</taxon>
        <taxon>Vallitaleaceae</taxon>
        <taxon>Vallitalea</taxon>
    </lineage>
</organism>
<dbReference type="Pfam" id="PF04327">
    <property type="entry name" value="Peptidase_Prp"/>
    <property type="match status" value="1"/>
</dbReference>
<evidence type="ECO:0000313" key="7">
    <source>
        <dbReference type="EMBL" id="QUH31645.1"/>
    </source>
</evidence>
<dbReference type="SUPFAM" id="SSF118010">
    <property type="entry name" value="TM1457-like"/>
    <property type="match status" value="1"/>
</dbReference>
<evidence type="ECO:0000256" key="1">
    <source>
        <dbReference type="ARBA" id="ARBA00022517"/>
    </source>
</evidence>
<evidence type="ECO:0000256" key="3">
    <source>
        <dbReference type="ARBA" id="ARBA00022801"/>
    </source>
</evidence>
<evidence type="ECO:0000256" key="4">
    <source>
        <dbReference type="ARBA" id="ARBA00022807"/>
    </source>
</evidence>
<sequence>MIAVNVFTSNEIINGFELSGHAGYSEYGKDIVCAALSVLTINAINSIENFTDDLYDCSTDEQIGYMSFKILDKVSDESHLLLKSMILGIESMIEEYGSDYITLDIKEV</sequence>
<accession>A0A8J8SEK3</accession>
<dbReference type="PANTHER" id="PTHR39178:SF1">
    <property type="entry name" value="RIBOSOMAL-PROCESSING CYSTEINE PROTEASE PRP"/>
    <property type="match status" value="1"/>
</dbReference>
<keyword evidence="1" id="KW-0690">Ribosome biogenesis</keyword>
<comment type="similarity">
    <text evidence="5">Belongs to the Prp family.</text>
</comment>